<keyword evidence="4 5" id="KW-0472">Membrane</keyword>
<comment type="subcellular location">
    <subcellularLocation>
        <location evidence="1">Membrane</location>
        <topology evidence="1">Multi-pass membrane protein</topology>
    </subcellularLocation>
</comment>
<feature type="transmembrane region" description="Helical" evidence="5">
    <location>
        <begin position="27"/>
        <end position="51"/>
    </location>
</feature>
<evidence type="ECO:0000256" key="1">
    <source>
        <dbReference type="ARBA" id="ARBA00004141"/>
    </source>
</evidence>
<dbReference type="InterPro" id="IPR010432">
    <property type="entry name" value="RDD"/>
</dbReference>
<dbReference type="GO" id="GO:0016020">
    <property type="term" value="C:membrane"/>
    <property type="evidence" value="ECO:0007669"/>
    <property type="project" value="UniProtKB-SubCell"/>
</dbReference>
<evidence type="ECO:0000256" key="4">
    <source>
        <dbReference type="ARBA" id="ARBA00023136"/>
    </source>
</evidence>
<evidence type="ECO:0000256" key="5">
    <source>
        <dbReference type="SAM" id="Phobius"/>
    </source>
</evidence>
<sequence>MLDTVREIHTPEGVALRLPAAGPVPRALAWLLDAAIRLGCVLLAMVLFGVLGATGSGVWLVLLFVFTWAYPILFEVLWHGQTPGKRVMGLKVVAADGAPVAWMASITRNLLRVADGLPLFYAFGLLSCLIDPWSRRLGDLAASTLVIHVEPTHAIAALTVQGIATPLWPMQPGEQEAVIAFAERLPLLSAERQQELADIAQPLTGERGPMGVVRLAGIANWLLGR</sequence>
<evidence type="ECO:0000256" key="3">
    <source>
        <dbReference type="ARBA" id="ARBA00022989"/>
    </source>
</evidence>
<dbReference type="PANTHER" id="PTHR38480">
    <property type="entry name" value="SLR0254 PROTEIN"/>
    <property type="match status" value="1"/>
</dbReference>
<evidence type="ECO:0000313" key="7">
    <source>
        <dbReference type="EMBL" id="PNS08598.1"/>
    </source>
</evidence>
<comment type="caution">
    <text evidence="7">The sequence shown here is derived from an EMBL/GenBank/DDBJ whole genome shotgun (WGS) entry which is preliminary data.</text>
</comment>
<evidence type="ECO:0000256" key="2">
    <source>
        <dbReference type="ARBA" id="ARBA00022692"/>
    </source>
</evidence>
<dbReference type="AlphaFoldDB" id="A0A2K1Q0M9"/>
<name>A0A2K1Q0M9_9GAMM</name>
<keyword evidence="2 5" id="KW-0812">Transmembrane</keyword>
<evidence type="ECO:0000259" key="6">
    <source>
        <dbReference type="Pfam" id="PF06271"/>
    </source>
</evidence>
<keyword evidence="3 5" id="KW-1133">Transmembrane helix</keyword>
<feature type="domain" description="RDD" evidence="6">
    <location>
        <begin position="21"/>
        <end position="142"/>
    </location>
</feature>
<dbReference type="PANTHER" id="PTHR38480:SF1">
    <property type="entry name" value="SLR0254 PROTEIN"/>
    <property type="match status" value="1"/>
</dbReference>
<accession>A0A2K1Q0M9</accession>
<proteinExistence type="predicted"/>
<feature type="transmembrane region" description="Helical" evidence="5">
    <location>
        <begin position="57"/>
        <end position="78"/>
    </location>
</feature>
<dbReference type="Pfam" id="PF06271">
    <property type="entry name" value="RDD"/>
    <property type="match status" value="1"/>
</dbReference>
<evidence type="ECO:0000313" key="8">
    <source>
        <dbReference type="Proteomes" id="UP000236220"/>
    </source>
</evidence>
<keyword evidence="8" id="KW-1185">Reference proteome</keyword>
<gene>
    <name evidence="7" type="ORF">Lysil_0227</name>
</gene>
<reference evidence="7 8" key="1">
    <citation type="submission" date="2017-08" db="EMBL/GenBank/DDBJ databases">
        <title>Lysobacter sylvestris genome.</title>
        <authorList>
            <person name="Zhang D.-C."/>
            <person name="Albuquerque L."/>
            <person name="Franca L."/>
            <person name="Froufe H.J.C."/>
            <person name="Barroso C."/>
            <person name="Egas C."/>
            <person name="Da Costa M."/>
            <person name="Margesin R."/>
        </authorList>
    </citation>
    <scope>NUCLEOTIDE SEQUENCE [LARGE SCALE GENOMIC DNA]</scope>
    <source>
        <strain evidence="7 8">AM20-91</strain>
    </source>
</reference>
<organism evidence="7 8">
    <name type="scientific">Solilutibacter silvestris</name>
    <dbReference type="NCBI Taxonomy" id="1645665"/>
    <lineage>
        <taxon>Bacteria</taxon>
        <taxon>Pseudomonadati</taxon>
        <taxon>Pseudomonadota</taxon>
        <taxon>Gammaproteobacteria</taxon>
        <taxon>Lysobacterales</taxon>
        <taxon>Lysobacteraceae</taxon>
        <taxon>Solilutibacter</taxon>
    </lineage>
</organism>
<dbReference type="EMBL" id="NPZB01000001">
    <property type="protein sequence ID" value="PNS08598.1"/>
    <property type="molecule type" value="Genomic_DNA"/>
</dbReference>
<protein>
    <submittedName>
        <fullName evidence="7">RDD family</fullName>
    </submittedName>
</protein>
<dbReference type="Proteomes" id="UP000236220">
    <property type="component" value="Unassembled WGS sequence"/>
</dbReference>